<dbReference type="EMBL" id="PFEF01000010">
    <property type="protein sequence ID" value="PJE64155.1"/>
    <property type="molecule type" value="Genomic_DNA"/>
</dbReference>
<dbReference type="AlphaFoldDB" id="A0A2M8KW44"/>
<evidence type="ECO:0000256" key="1">
    <source>
        <dbReference type="SAM" id="Phobius"/>
    </source>
</evidence>
<evidence type="ECO:0000313" key="2">
    <source>
        <dbReference type="EMBL" id="PJE64155.1"/>
    </source>
</evidence>
<comment type="caution">
    <text evidence="2">The sequence shown here is derived from an EMBL/GenBank/DDBJ whole genome shotgun (WGS) entry which is preliminary data.</text>
</comment>
<evidence type="ECO:0000313" key="3">
    <source>
        <dbReference type="Proteomes" id="UP000229098"/>
    </source>
</evidence>
<keyword evidence="1" id="KW-0812">Transmembrane</keyword>
<reference evidence="3" key="1">
    <citation type="submission" date="2017-09" db="EMBL/GenBank/DDBJ databases">
        <title>Depth-based differentiation of microbial function through sediment-hosted aquifers and enrichment of novel symbionts in the deep terrestrial subsurface.</title>
        <authorList>
            <person name="Probst A.J."/>
            <person name="Ladd B."/>
            <person name="Jarett J.K."/>
            <person name="Geller-Mcgrath D.E."/>
            <person name="Sieber C.M.K."/>
            <person name="Emerson J.B."/>
            <person name="Anantharaman K."/>
            <person name="Thomas B.C."/>
            <person name="Malmstrom R."/>
            <person name="Stieglmeier M."/>
            <person name="Klingl A."/>
            <person name="Woyke T."/>
            <person name="Ryan C.M."/>
            <person name="Banfield J.F."/>
        </authorList>
    </citation>
    <scope>NUCLEOTIDE SEQUENCE [LARGE SCALE GENOMIC DNA]</scope>
</reference>
<proteinExistence type="predicted"/>
<gene>
    <name evidence="2" type="ORF">COU90_04770</name>
</gene>
<feature type="transmembrane region" description="Helical" evidence="1">
    <location>
        <begin position="6"/>
        <end position="24"/>
    </location>
</feature>
<organism evidence="2 3">
    <name type="scientific">Candidatus Ryanbacteria bacterium CG10_big_fil_rev_8_21_14_0_10_43_42</name>
    <dbReference type="NCBI Taxonomy" id="1974864"/>
    <lineage>
        <taxon>Bacteria</taxon>
        <taxon>Candidatus Ryaniibacteriota</taxon>
    </lineage>
</organism>
<name>A0A2M8KW44_9BACT</name>
<keyword evidence="1" id="KW-0472">Membrane</keyword>
<accession>A0A2M8KW44</accession>
<sequence length="63" mass="6907">MLNQKLIILGVILLLAIALGGYFVSTQNIFDIQKPVIREKPAGSEVGTIYGRGGADYCNKRRI</sequence>
<keyword evidence="1" id="KW-1133">Transmembrane helix</keyword>
<protein>
    <submittedName>
        <fullName evidence="2">Uncharacterized protein</fullName>
    </submittedName>
</protein>
<dbReference type="Proteomes" id="UP000229098">
    <property type="component" value="Unassembled WGS sequence"/>
</dbReference>